<evidence type="ECO:0000256" key="1">
    <source>
        <dbReference type="SAM" id="MobiDB-lite"/>
    </source>
</evidence>
<evidence type="ECO:0000313" key="3">
    <source>
        <dbReference type="Proteomes" id="UP000654123"/>
    </source>
</evidence>
<name>A0A918AXB9_9ACTN</name>
<dbReference type="EMBL" id="BMSV01000002">
    <property type="protein sequence ID" value="GGP96765.1"/>
    <property type="molecule type" value="Genomic_DNA"/>
</dbReference>
<gene>
    <name evidence="2" type="ORF">GCM10010249_13790</name>
</gene>
<protein>
    <submittedName>
        <fullName evidence="2">Uncharacterized protein</fullName>
    </submittedName>
</protein>
<organism evidence="2 3">
    <name type="scientific">Streptomyces roseolilacinus</name>
    <dbReference type="NCBI Taxonomy" id="66904"/>
    <lineage>
        <taxon>Bacteria</taxon>
        <taxon>Bacillati</taxon>
        <taxon>Actinomycetota</taxon>
        <taxon>Actinomycetes</taxon>
        <taxon>Kitasatosporales</taxon>
        <taxon>Streptomycetaceae</taxon>
        <taxon>Streptomyces</taxon>
    </lineage>
</organism>
<comment type="caution">
    <text evidence="2">The sequence shown here is derived from an EMBL/GenBank/DDBJ whole genome shotgun (WGS) entry which is preliminary data.</text>
</comment>
<proteinExistence type="predicted"/>
<dbReference type="Proteomes" id="UP000654123">
    <property type="component" value="Unassembled WGS sequence"/>
</dbReference>
<reference evidence="2" key="1">
    <citation type="journal article" date="2014" name="Int. J. Syst. Evol. Microbiol.">
        <title>Complete genome sequence of Corynebacterium casei LMG S-19264T (=DSM 44701T), isolated from a smear-ripened cheese.</title>
        <authorList>
            <consortium name="US DOE Joint Genome Institute (JGI-PGF)"/>
            <person name="Walter F."/>
            <person name="Albersmeier A."/>
            <person name="Kalinowski J."/>
            <person name="Ruckert C."/>
        </authorList>
    </citation>
    <scope>NUCLEOTIDE SEQUENCE</scope>
    <source>
        <strain evidence="2">JCM 4335</strain>
    </source>
</reference>
<reference evidence="2" key="2">
    <citation type="submission" date="2020-09" db="EMBL/GenBank/DDBJ databases">
        <authorList>
            <person name="Sun Q."/>
            <person name="Ohkuma M."/>
        </authorList>
    </citation>
    <scope>NUCLEOTIDE SEQUENCE</scope>
    <source>
        <strain evidence="2">JCM 4335</strain>
    </source>
</reference>
<feature type="region of interest" description="Disordered" evidence="1">
    <location>
        <begin position="1"/>
        <end position="46"/>
    </location>
</feature>
<dbReference type="AlphaFoldDB" id="A0A918AXB9"/>
<feature type="region of interest" description="Disordered" evidence="1">
    <location>
        <begin position="82"/>
        <end position="109"/>
    </location>
</feature>
<accession>A0A918AXB9</accession>
<sequence length="109" mass="11451">MRRRRSREAGEVPVASPRPRVDGAGGVVPEPRPPHPGEAVSHAFAGPPPEELCARIGTRAHRCVAPTEAAMGRWGRRDVFACPDGPERPHPSGRPAGSCSAVPQPARAG</sequence>
<evidence type="ECO:0000313" key="2">
    <source>
        <dbReference type="EMBL" id="GGP96765.1"/>
    </source>
</evidence>
<keyword evidence="3" id="KW-1185">Reference proteome</keyword>